<dbReference type="InterPro" id="IPR043519">
    <property type="entry name" value="NT_sf"/>
</dbReference>
<feature type="domain" description="Polymerase nucleotidyl transferase" evidence="1">
    <location>
        <begin position="20"/>
        <end position="61"/>
    </location>
</feature>
<dbReference type="Pfam" id="PF01909">
    <property type="entry name" value="NTP_transf_2"/>
    <property type="match status" value="1"/>
</dbReference>
<keyword evidence="3" id="KW-1185">Reference proteome</keyword>
<protein>
    <submittedName>
        <fullName evidence="2">Nucleotidyltransferase domain-containing protein</fullName>
    </submittedName>
</protein>
<evidence type="ECO:0000259" key="1">
    <source>
        <dbReference type="Pfam" id="PF01909"/>
    </source>
</evidence>
<comment type="caution">
    <text evidence="2">The sequence shown here is derived from an EMBL/GenBank/DDBJ whole genome shotgun (WGS) entry which is preliminary data.</text>
</comment>
<dbReference type="InterPro" id="IPR002934">
    <property type="entry name" value="Polymerase_NTP_transf_dom"/>
</dbReference>
<sequence length="263" mass="28341">MSAGQLLGRATSNTSRVLAGIRDALGQQAPDRLALMLYGSVARGTQGDDSDIDVLELVSGDAATYQVGTINVTQYRPAHLRALAAQGSLFVLHLRTDGVVIEDRFGLLTRTLEAYERPLTYAPIWDQLATAAGVLDVSAHDVRGYLRGLGRLGVYIARTAAYLRSVEAGEVNFDIGLLSQQLDQPGLADAVALRRQATFSLSDIAKLRHEIERIVPNVPSGPIESVESYAIAHADHGELAMLMATVLTDEDELEYSALTLPPF</sequence>
<dbReference type="SUPFAM" id="SSF81301">
    <property type="entry name" value="Nucleotidyltransferase"/>
    <property type="match status" value="1"/>
</dbReference>
<organism evidence="2 3">
    <name type="scientific">Angustibacter luteus</name>
    <dbReference type="NCBI Taxonomy" id="658456"/>
    <lineage>
        <taxon>Bacteria</taxon>
        <taxon>Bacillati</taxon>
        <taxon>Actinomycetota</taxon>
        <taxon>Actinomycetes</taxon>
        <taxon>Kineosporiales</taxon>
        <taxon>Kineosporiaceae</taxon>
    </lineage>
</organism>
<dbReference type="CDD" id="cd05403">
    <property type="entry name" value="NT_KNTase_like"/>
    <property type="match status" value="1"/>
</dbReference>
<reference evidence="3" key="1">
    <citation type="journal article" date="2019" name="Int. J. Syst. Evol. Microbiol.">
        <title>The Global Catalogue of Microorganisms (GCM) 10K type strain sequencing project: providing services to taxonomists for standard genome sequencing and annotation.</title>
        <authorList>
            <consortium name="The Broad Institute Genomics Platform"/>
            <consortium name="The Broad Institute Genome Sequencing Center for Infectious Disease"/>
            <person name="Wu L."/>
            <person name="Ma J."/>
        </authorList>
    </citation>
    <scope>NUCLEOTIDE SEQUENCE [LARGE SCALE GENOMIC DNA]</scope>
    <source>
        <strain evidence="3">KACC 14249</strain>
    </source>
</reference>
<dbReference type="Proteomes" id="UP001596189">
    <property type="component" value="Unassembled WGS sequence"/>
</dbReference>
<gene>
    <name evidence="2" type="ORF">ACFQDO_13080</name>
</gene>
<name>A0ABW1JH25_9ACTN</name>
<dbReference type="EMBL" id="JBHSRD010000004">
    <property type="protein sequence ID" value="MFC6008063.1"/>
    <property type="molecule type" value="Genomic_DNA"/>
</dbReference>
<dbReference type="RefSeq" id="WP_345715248.1">
    <property type="nucleotide sequence ID" value="NZ_BAABFP010000002.1"/>
</dbReference>
<evidence type="ECO:0000313" key="3">
    <source>
        <dbReference type="Proteomes" id="UP001596189"/>
    </source>
</evidence>
<dbReference type="Gene3D" id="3.30.460.10">
    <property type="entry name" value="Beta Polymerase, domain 2"/>
    <property type="match status" value="1"/>
</dbReference>
<accession>A0ABW1JH25</accession>
<evidence type="ECO:0000313" key="2">
    <source>
        <dbReference type="EMBL" id="MFC6008063.1"/>
    </source>
</evidence>
<proteinExistence type="predicted"/>